<comment type="caution">
    <text evidence="1">The sequence shown here is derived from an EMBL/GenBank/DDBJ whole genome shotgun (WGS) entry which is preliminary data.</text>
</comment>
<protein>
    <submittedName>
        <fullName evidence="1">Uncharacterized protein</fullName>
    </submittedName>
</protein>
<dbReference type="RefSeq" id="WP_110275420.1">
    <property type="nucleotide sequence ID" value="NZ_QJJG01000013.1"/>
</dbReference>
<dbReference type="AlphaFoldDB" id="A0A318FTQ2"/>
<dbReference type="EMBL" id="QJJG01000013">
    <property type="protein sequence ID" value="PXW42823.1"/>
    <property type="molecule type" value="Genomic_DNA"/>
</dbReference>
<proteinExistence type="predicted"/>
<accession>A0A318FTQ2</accession>
<dbReference type="Proteomes" id="UP000247485">
    <property type="component" value="Unassembled WGS sequence"/>
</dbReference>
<reference evidence="1 2" key="1">
    <citation type="submission" date="2018-05" db="EMBL/GenBank/DDBJ databases">
        <title>Freshwater and sediment microbial communities from various areas in North America, analyzing microbe dynamics in response to fracking.</title>
        <authorList>
            <person name="Lamendella R."/>
        </authorList>
    </citation>
    <scope>NUCLEOTIDE SEQUENCE [LARGE SCALE GENOMIC DNA]</scope>
    <source>
        <strain evidence="1 2">67</strain>
    </source>
</reference>
<organism evidence="1 2">
    <name type="scientific">Klebsiella oxytoca</name>
    <dbReference type="NCBI Taxonomy" id="571"/>
    <lineage>
        <taxon>Bacteria</taxon>
        <taxon>Pseudomonadati</taxon>
        <taxon>Pseudomonadota</taxon>
        <taxon>Gammaproteobacteria</taxon>
        <taxon>Enterobacterales</taxon>
        <taxon>Enterobacteriaceae</taxon>
        <taxon>Klebsiella/Raoultella group</taxon>
        <taxon>Klebsiella</taxon>
    </lineage>
</organism>
<evidence type="ECO:0000313" key="2">
    <source>
        <dbReference type="Proteomes" id="UP000247485"/>
    </source>
</evidence>
<gene>
    <name evidence="1" type="ORF">DET57_11317</name>
</gene>
<evidence type="ECO:0000313" key="1">
    <source>
        <dbReference type="EMBL" id="PXW42823.1"/>
    </source>
</evidence>
<name>A0A318FTQ2_KLEOX</name>
<sequence length="194" mass="22530">MKYHLISDNSFFLSCVEWLSELDGDAVELVKLPFDIKELSISPGDVVVLYISSHRYRTQFMRFCTLRLCRVFILVDVPIFRSVRKYFPWLVNASVSIQDLLSLIRMARITEVKYQSKTRQLRNIFDLITKGASVEDVANFSHLTRDYIYRVTREEVMRYGMADCNRTAMLICRDINLITELSGVSGNKIPVCHS</sequence>